<sequence length="326" mass="34994">MQTNQTPPRADDIERWVERTLACVAADGAIDADALDVVEFEHDLAVARTVVASARDLVLGTKYRGPSWQDVLVCGVRIPNEHKAGKPSSLVFIEAPPGSGTWRARLGWRLGAAEWDLPSGDLLPPHDDIIAALIALSVRSPGSPFGVVADCNDLGGKSRAWLWRMGFALAMRSTPWDLSAVDQEIGLARALINLMEARDDSQSACNAAPVRLDADTLNAADAAAYKAAIALWDQRGLAFRKEGTDSFRNRNGPLSDLRVFIAAGERMQATPDFYLAFVAPAIAARLQPRLDALEGTQRPAEVDAPRNIDGGAPEADGAQQVPADRA</sequence>
<feature type="region of interest" description="Disordered" evidence="1">
    <location>
        <begin position="296"/>
        <end position="326"/>
    </location>
</feature>
<dbReference type="EMBL" id="KC977571">
    <property type="protein sequence ID" value="AGO84519.1"/>
    <property type="molecule type" value="Genomic_DNA"/>
</dbReference>
<evidence type="ECO:0000313" key="3">
    <source>
        <dbReference type="Proteomes" id="UP000204584"/>
    </source>
</evidence>
<dbReference type="GeneID" id="16606306"/>
<reference evidence="2 3" key="1">
    <citation type="journal article" date="2013" name="Science">
        <title>Pandoraviruses: amoeba viruses with genomes up to 2.5 Mb reaching that of parasitic eukaryotes.</title>
        <authorList>
            <person name="Philippe N."/>
            <person name="Legendre M."/>
            <person name="Doutre G."/>
            <person name="Coute Y."/>
            <person name="Poirot O."/>
            <person name="Lescot M."/>
            <person name="Arslan D."/>
            <person name="Seltzer V."/>
            <person name="Bertaux L."/>
            <person name="Bruley C."/>
            <person name="Garin J."/>
            <person name="Claverie J.M."/>
            <person name="Abergel C."/>
        </authorList>
    </citation>
    <scope>NUCLEOTIDE SEQUENCE [LARGE SCALE GENOMIC DNA]</scope>
</reference>
<evidence type="ECO:0000256" key="1">
    <source>
        <dbReference type="SAM" id="MobiDB-lite"/>
    </source>
</evidence>
<dbReference type="Proteomes" id="UP000204584">
    <property type="component" value="Segment"/>
</dbReference>
<dbReference type="RefSeq" id="YP_008437591.1">
    <property type="nucleotide sequence ID" value="NC_022098.1"/>
</dbReference>
<keyword evidence="3" id="KW-1185">Reference proteome</keyword>
<evidence type="ECO:0000313" key="2">
    <source>
        <dbReference type="EMBL" id="AGO84519.1"/>
    </source>
</evidence>
<proteinExistence type="predicted"/>
<dbReference type="KEGG" id="vg:16606306"/>
<gene>
    <name evidence="2" type="ORF">psal_cds_630</name>
</gene>
<accession>S4VV93</accession>
<protein>
    <submittedName>
        <fullName evidence="2">Uncharacterized protein</fullName>
    </submittedName>
</protein>
<organism evidence="2 3">
    <name type="scientific">Pandoravirus salinus</name>
    <dbReference type="NCBI Taxonomy" id="1349410"/>
    <lineage>
        <taxon>Viruses</taxon>
        <taxon>Pandoravirus</taxon>
    </lineage>
</organism>
<name>S4VV93_9VIRU</name>